<dbReference type="InterPro" id="IPR050142">
    <property type="entry name" value="MADS-box/MEF2_TF"/>
</dbReference>
<evidence type="ECO:0000256" key="4">
    <source>
        <dbReference type="ARBA" id="ARBA00023163"/>
    </source>
</evidence>
<keyword evidence="2" id="KW-0805">Transcription regulation</keyword>
<dbReference type="SUPFAM" id="SSF55455">
    <property type="entry name" value="SRF-like"/>
    <property type="match status" value="1"/>
</dbReference>
<feature type="domain" description="MADS-box" evidence="6">
    <location>
        <begin position="1"/>
        <end position="56"/>
    </location>
</feature>
<dbReference type="Proteomes" id="UP001632038">
    <property type="component" value="Unassembled WGS sequence"/>
</dbReference>
<keyword evidence="3" id="KW-0238">DNA-binding</keyword>
<dbReference type="PRINTS" id="PR00404">
    <property type="entry name" value="MADSDOMAIN"/>
</dbReference>
<dbReference type="InterPro" id="IPR002100">
    <property type="entry name" value="TF_MADSbox"/>
</dbReference>
<sequence>MARKKIVLSYIGNDLNRKASLRKRRKGLINKIREISILCAVDACAIIYSPNNRVPEVWPSPERARALLARYLAVPKIERADKELNPESFMRKRINKIKEKLVRITKENKQRDMRWFMYRCLAGRDDMYRLDMRDWTEMDWVINQVIREIRVRMEKFNQWDRGFKNDEI</sequence>
<dbReference type="SMART" id="SM00432">
    <property type="entry name" value="MADS"/>
    <property type="match status" value="1"/>
</dbReference>
<dbReference type="Pfam" id="PF00319">
    <property type="entry name" value="SRF-TF"/>
    <property type="match status" value="1"/>
</dbReference>
<evidence type="ECO:0000256" key="5">
    <source>
        <dbReference type="ARBA" id="ARBA00023242"/>
    </source>
</evidence>
<organism evidence="7 8">
    <name type="scientific">Castilleja foliolosa</name>
    <dbReference type="NCBI Taxonomy" id="1961234"/>
    <lineage>
        <taxon>Eukaryota</taxon>
        <taxon>Viridiplantae</taxon>
        <taxon>Streptophyta</taxon>
        <taxon>Embryophyta</taxon>
        <taxon>Tracheophyta</taxon>
        <taxon>Spermatophyta</taxon>
        <taxon>Magnoliopsida</taxon>
        <taxon>eudicotyledons</taxon>
        <taxon>Gunneridae</taxon>
        <taxon>Pentapetalae</taxon>
        <taxon>asterids</taxon>
        <taxon>lamiids</taxon>
        <taxon>Lamiales</taxon>
        <taxon>Orobanchaceae</taxon>
        <taxon>Pedicularideae</taxon>
        <taxon>Castillejinae</taxon>
        <taxon>Castilleja</taxon>
    </lineage>
</organism>
<protein>
    <recommendedName>
        <fullName evidence="6">MADS-box domain-containing protein</fullName>
    </recommendedName>
</protein>
<proteinExistence type="predicted"/>
<evidence type="ECO:0000256" key="3">
    <source>
        <dbReference type="ARBA" id="ARBA00023125"/>
    </source>
</evidence>
<evidence type="ECO:0000313" key="8">
    <source>
        <dbReference type="Proteomes" id="UP001632038"/>
    </source>
</evidence>
<dbReference type="PANTHER" id="PTHR48019">
    <property type="entry name" value="SERUM RESPONSE FACTOR HOMOLOG"/>
    <property type="match status" value="1"/>
</dbReference>
<dbReference type="InterPro" id="IPR036879">
    <property type="entry name" value="TF_MADSbox_sf"/>
</dbReference>
<gene>
    <name evidence="7" type="ORF">CASFOL_004241</name>
</gene>
<dbReference type="GO" id="GO:0003677">
    <property type="term" value="F:DNA binding"/>
    <property type="evidence" value="ECO:0007669"/>
    <property type="project" value="UniProtKB-KW"/>
</dbReference>
<dbReference type="Gene3D" id="3.40.1810.10">
    <property type="entry name" value="Transcription factor, MADS-box"/>
    <property type="match status" value="1"/>
</dbReference>
<comment type="subcellular location">
    <subcellularLocation>
        <location evidence="1">Nucleus</location>
    </subcellularLocation>
</comment>
<keyword evidence="5" id="KW-0539">Nucleus</keyword>
<evidence type="ECO:0000259" key="6">
    <source>
        <dbReference type="PROSITE" id="PS50066"/>
    </source>
</evidence>
<accession>A0ABD3EAM7</accession>
<dbReference type="CDD" id="cd00266">
    <property type="entry name" value="MADS_SRF_like"/>
    <property type="match status" value="1"/>
</dbReference>
<dbReference type="GO" id="GO:0005634">
    <property type="term" value="C:nucleus"/>
    <property type="evidence" value="ECO:0007669"/>
    <property type="project" value="UniProtKB-SubCell"/>
</dbReference>
<evidence type="ECO:0000256" key="2">
    <source>
        <dbReference type="ARBA" id="ARBA00023015"/>
    </source>
</evidence>
<dbReference type="AlphaFoldDB" id="A0ABD3EAM7"/>
<keyword evidence="4" id="KW-0804">Transcription</keyword>
<comment type="caution">
    <text evidence="7">The sequence shown here is derived from an EMBL/GenBank/DDBJ whole genome shotgun (WGS) entry which is preliminary data.</text>
</comment>
<keyword evidence="8" id="KW-1185">Reference proteome</keyword>
<dbReference type="EMBL" id="JAVIJP010000006">
    <property type="protein sequence ID" value="KAL3651239.1"/>
    <property type="molecule type" value="Genomic_DNA"/>
</dbReference>
<name>A0ABD3EAM7_9LAMI</name>
<evidence type="ECO:0000256" key="1">
    <source>
        <dbReference type="ARBA" id="ARBA00004123"/>
    </source>
</evidence>
<dbReference type="PROSITE" id="PS50066">
    <property type="entry name" value="MADS_BOX_2"/>
    <property type="match status" value="1"/>
</dbReference>
<dbReference type="InterPro" id="IPR033897">
    <property type="entry name" value="SRF-like_MADS-box"/>
</dbReference>
<reference evidence="8" key="1">
    <citation type="journal article" date="2024" name="IScience">
        <title>Strigolactones Initiate the Formation of Haustorium-like Structures in Castilleja.</title>
        <authorList>
            <person name="Buerger M."/>
            <person name="Peterson D."/>
            <person name="Chory J."/>
        </authorList>
    </citation>
    <scope>NUCLEOTIDE SEQUENCE [LARGE SCALE GENOMIC DNA]</scope>
</reference>
<evidence type="ECO:0000313" key="7">
    <source>
        <dbReference type="EMBL" id="KAL3651239.1"/>
    </source>
</evidence>